<gene>
    <name evidence="2" type="ORF">WJX73_003848</name>
</gene>
<evidence type="ECO:0000313" key="3">
    <source>
        <dbReference type="Proteomes" id="UP001465755"/>
    </source>
</evidence>
<evidence type="ECO:0000313" key="2">
    <source>
        <dbReference type="EMBL" id="KAK9791347.1"/>
    </source>
</evidence>
<keyword evidence="3" id="KW-1185">Reference proteome</keyword>
<comment type="caution">
    <text evidence="2">The sequence shown here is derived from an EMBL/GenBank/DDBJ whole genome shotgun (WGS) entry which is preliminary data.</text>
</comment>
<sequence length="84" mass="8841">MENRGKCAETLLVGWKKAECPAPPPIVQRNQSSHARDEHGTNPSVKGSSLGFCSTTAAGCHNASEDRTTGQNTCGAPVAGHYFI</sequence>
<dbReference type="Proteomes" id="UP001465755">
    <property type="component" value="Unassembled WGS sequence"/>
</dbReference>
<dbReference type="EMBL" id="JALJOQ010000179">
    <property type="protein sequence ID" value="KAK9791347.1"/>
    <property type="molecule type" value="Genomic_DNA"/>
</dbReference>
<reference evidence="2 3" key="1">
    <citation type="journal article" date="2024" name="Nat. Commun.">
        <title>Phylogenomics reveals the evolutionary origins of lichenization in chlorophyte algae.</title>
        <authorList>
            <person name="Puginier C."/>
            <person name="Libourel C."/>
            <person name="Otte J."/>
            <person name="Skaloud P."/>
            <person name="Haon M."/>
            <person name="Grisel S."/>
            <person name="Petersen M."/>
            <person name="Berrin J.G."/>
            <person name="Delaux P.M."/>
            <person name="Dal Grande F."/>
            <person name="Keller J."/>
        </authorList>
    </citation>
    <scope>NUCLEOTIDE SEQUENCE [LARGE SCALE GENOMIC DNA]</scope>
    <source>
        <strain evidence="2 3">SAG 2036</strain>
    </source>
</reference>
<evidence type="ECO:0000256" key="1">
    <source>
        <dbReference type="SAM" id="MobiDB-lite"/>
    </source>
</evidence>
<protein>
    <submittedName>
        <fullName evidence="2">Uncharacterized protein</fullName>
    </submittedName>
</protein>
<feature type="region of interest" description="Disordered" evidence="1">
    <location>
        <begin position="22"/>
        <end position="48"/>
    </location>
</feature>
<organism evidence="2 3">
    <name type="scientific">Symbiochloris irregularis</name>
    <dbReference type="NCBI Taxonomy" id="706552"/>
    <lineage>
        <taxon>Eukaryota</taxon>
        <taxon>Viridiplantae</taxon>
        <taxon>Chlorophyta</taxon>
        <taxon>core chlorophytes</taxon>
        <taxon>Trebouxiophyceae</taxon>
        <taxon>Trebouxiales</taxon>
        <taxon>Trebouxiaceae</taxon>
        <taxon>Symbiochloris</taxon>
    </lineage>
</organism>
<name>A0AAW1NRA0_9CHLO</name>
<proteinExistence type="predicted"/>
<accession>A0AAW1NRA0</accession>
<dbReference type="AlphaFoldDB" id="A0AAW1NRA0"/>